<evidence type="ECO:0000256" key="5">
    <source>
        <dbReference type="SAM" id="Phobius"/>
    </source>
</evidence>
<feature type="compositionally biased region" description="Basic and acidic residues" evidence="4">
    <location>
        <begin position="295"/>
        <end position="325"/>
    </location>
</feature>
<dbReference type="Pfam" id="PF07686">
    <property type="entry name" value="V-set"/>
    <property type="match status" value="2"/>
</dbReference>
<dbReference type="InterPro" id="IPR013783">
    <property type="entry name" value="Ig-like_fold"/>
</dbReference>
<dbReference type="InterPro" id="IPR013106">
    <property type="entry name" value="Ig_V-set"/>
</dbReference>
<dbReference type="InterPro" id="IPR007110">
    <property type="entry name" value="Ig-like_dom"/>
</dbReference>
<organism evidence="7 8">
    <name type="scientific">Pterocles burchelli</name>
    <dbReference type="NCBI Taxonomy" id="2585816"/>
    <lineage>
        <taxon>Eukaryota</taxon>
        <taxon>Metazoa</taxon>
        <taxon>Chordata</taxon>
        <taxon>Craniata</taxon>
        <taxon>Vertebrata</taxon>
        <taxon>Euteleostomi</taxon>
        <taxon>Archelosauria</taxon>
        <taxon>Archosauria</taxon>
        <taxon>Dinosauria</taxon>
        <taxon>Saurischia</taxon>
        <taxon>Theropoda</taxon>
        <taxon>Coelurosauria</taxon>
        <taxon>Aves</taxon>
        <taxon>Neognathae</taxon>
        <taxon>Neoaves</taxon>
        <taxon>Columbimorphae</taxon>
        <taxon>Pterocliformes</taxon>
        <taxon>Pteroclidae</taxon>
        <taxon>Pterocles</taxon>
    </lineage>
</organism>
<keyword evidence="3" id="KW-0393">Immunoglobulin domain</keyword>
<feature type="region of interest" description="Disordered" evidence="4">
    <location>
        <begin position="293"/>
        <end position="325"/>
    </location>
</feature>
<gene>
    <name evidence="7" type="primary">Pigr_2</name>
    <name evidence="7" type="ORF">PTEBUR_R15357</name>
</gene>
<dbReference type="InterPro" id="IPR052314">
    <property type="entry name" value="Immune_rcpt_domain"/>
</dbReference>
<dbReference type="PANTHER" id="PTHR16423">
    <property type="entry name" value="TREM-LIKE TRANSCRIPT PROTEIN"/>
    <property type="match status" value="1"/>
</dbReference>
<evidence type="ECO:0000256" key="2">
    <source>
        <dbReference type="ARBA" id="ARBA00023157"/>
    </source>
</evidence>
<dbReference type="EMBL" id="VYZE01002217">
    <property type="protein sequence ID" value="NWU72327.1"/>
    <property type="molecule type" value="Genomic_DNA"/>
</dbReference>
<feature type="non-terminal residue" evidence="7">
    <location>
        <position position="1"/>
    </location>
</feature>
<keyword evidence="1" id="KW-0732">Signal</keyword>
<dbReference type="GO" id="GO:0009986">
    <property type="term" value="C:cell surface"/>
    <property type="evidence" value="ECO:0007669"/>
    <property type="project" value="TreeGrafter"/>
</dbReference>
<evidence type="ECO:0000313" key="8">
    <source>
        <dbReference type="Proteomes" id="UP000522270"/>
    </source>
</evidence>
<keyword evidence="2" id="KW-1015">Disulfide bond</keyword>
<keyword evidence="5" id="KW-1133">Transmembrane helix</keyword>
<dbReference type="SUPFAM" id="SSF48726">
    <property type="entry name" value="Immunoglobulin"/>
    <property type="match status" value="2"/>
</dbReference>
<protein>
    <submittedName>
        <fullName evidence="7">PIGR protein</fullName>
    </submittedName>
</protein>
<feature type="non-terminal residue" evidence="7">
    <location>
        <position position="370"/>
    </location>
</feature>
<proteinExistence type="predicted"/>
<keyword evidence="5" id="KW-0472">Membrane</keyword>
<dbReference type="GO" id="GO:0038023">
    <property type="term" value="F:signaling receptor activity"/>
    <property type="evidence" value="ECO:0007669"/>
    <property type="project" value="TreeGrafter"/>
</dbReference>
<dbReference type="Gene3D" id="2.60.40.10">
    <property type="entry name" value="Immunoglobulins"/>
    <property type="match status" value="2"/>
</dbReference>
<dbReference type="PANTHER" id="PTHR16423:SF6">
    <property type="entry name" value="TRIGGERING RECEPTOR EXPRESSED ON MYELOID CELLS 2-RELATED"/>
    <property type="match status" value="1"/>
</dbReference>
<evidence type="ECO:0000313" key="7">
    <source>
        <dbReference type="EMBL" id="NWU72327.1"/>
    </source>
</evidence>
<feature type="transmembrane region" description="Helical" evidence="5">
    <location>
        <begin position="261"/>
        <end position="284"/>
    </location>
</feature>
<dbReference type="PROSITE" id="PS50835">
    <property type="entry name" value="IG_LIKE"/>
    <property type="match status" value="1"/>
</dbReference>
<dbReference type="Proteomes" id="UP000522270">
    <property type="component" value="Unassembled WGS sequence"/>
</dbReference>
<evidence type="ECO:0000256" key="1">
    <source>
        <dbReference type="ARBA" id="ARBA00022729"/>
    </source>
</evidence>
<dbReference type="SMART" id="SM00409">
    <property type="entry name" value="IG"/>
    <property type="match status" value="2"/>
</dbReference>
<feature type="domain" description="Ig-like" evidence="6">
    <location>
        <begin position="10"/>
        <end position="105"/>
    </location>
</feature>
<keyword evidence="5" id="KW-0812">Transmembrane</keyword>
<evidence type="ECO:0000256" key="3">
    <source>
        <dbReference type="ARBA" id="ARBA00023319"/>
    </source>
</evidence>
<accession>A0A7K5Z483</accession>
<evidence type="ECO:0000256" key="4">
    <source>
        <dbReference type="SAM" id="MobiDB-lite"/>
    </source>
</evidence>
<dbReference type="InterPro" id="IPR036179">
    <property type="entry name" value="Ig-like_dom_sf"/>
</dbReference>
<keyword evidence="8" id="KW-1185">Reference proteome</keyword>
<sequence>AQQQLPSPSPHLVFTGLQAQTSQEESQPEGSTLYIQCPYTPQTDYDAPKVWYHVRDGGYKILVESNAHTTHTKKGKVTIQDNHTHRTVSITMADLQVEDSGTYYCAYHFGGWYNTLKTISLNVFKELHRWELDSLSVQCPYSPGTNVWCRRGGTGCNIVARTDTTPTSRNSKALGDRTSIQRDTQQRTVTITMQKLQAQDAGVYWCALYSSYGLTRIMEVRLSVSKSEYPLAALWQISAPARFPSRPPPHHVPQHSSLSTFILLLGVLSVLFILALISPIILCVRQHKEPKRRGTREAEDIYEKPEDTAQLDSAERMESPKDDSEDLKYVTLSFKPQLSLEEPLYCNVEPSQTPRKPEDESVEYAVIALK</sequence>
<dbReference type="InterPro" id="IPR003599">
    <property type="entry name" value="Ig_sub"/>
</dbReference>
<reference evidence="7 8" key="1">
    <citation type="submission" date="2019-09" db="EMBL/GenBank/DDBJ databases">
        <title>Bird 10,000 Genomes (B10K) Project - Family phase.</title>
        <authorList>
            <person name="Zhang G."/>
        </authorList>
    </citation>
    <scope>NUCLEOTIDE SEQUENCE [LARGE SCALE GENOMIC DNA]</scope>
    <source>
        <strain evidence="7">B10K-DU-027-49</strain>
        <tissue evidence="7">Muscle</tissue>
    </source>
</reference>
<comment type="caution">
    <text evidence="7">The sequence shown here is derived from an EMBL/GenBank/DDBJ whole genome shotgun (WGS) entry which is preliminary data.</text>
</comment>
<dbReference type="AlphaFoldDB" id="A0A7K5Z483"/>
<dbReference type="SMART" id="SM00406">
    <property type="entry name" value="IGv"/>
    <property type="match status" value="2"/>
</dbReference>
<name>A0A7K5Z483_9AVES</name>
<evidence type="ECO:0000259" key="6">
    <source>
        <dbReference type="PROSITE" id="PS50835"/>
    </source>
</evidence>
<dbReference type="OrthoDB" id="8959642at2759"/>